<evidence type="ECO:0000313" key="9">
    <source>
        <dbReference type="Proteomes" id="UP000469724"/>
    </source>
</evidence>
<evidence type="ECO:0000256" key="4">
    <source>
        <dbReference type="ARBA" id="ARBA00023004"/>
    </source>
</evidence>
<evidence type="ECO:0000259" key="6">
    <source>
        <dbReference type="Pfam" id="PF04055"/>
    </source>
</evidence>
<comment type="cofactor">
    <cofactor evidence="1">
        <name>[4Fe-4S] cluster</name>
        <dbReference type="ChEBI" id="CHEBI:49883"/>
    </cofactor>
</comment>
<dbReference type="PANTHER" id="PTHR11228">
    <property type="entry name" value="RADICAL SAM DOMAIN PROTEIN"/>
    <property type="match status" value="1"/>
</dbReference>
<dbReference type="Pfam" id="PF04055">
    <property type="entry name" value="Radical_SAM"/>
    <property type="match status" value="1"/>
</dbReference>
<evidence type="ECO:0000256" key="2">
    <source>
        <dbReference type="ARBA" id="ARBA00022691"/>
    </source>
</evidence>
<dbReference type="PANTHER" id="PTHR11228:SF7">
    <property type="entry name" value="PQQA PEPTIDE CYCLASE"/>
    <property type="match status" value="1"/>
</dbReference>
<feature type="domain" description="PglD N-terminal" evidence="7">
    <location>
        <begin position="17"/>
        <end position="80"/>
    </location>
</feature>
<dbReference type="AlphaFoldDB" id="A0A7K3NLQ5"/>
<dbReference type="GO" id="GO:0051536">
    <property type="term" value="F:iron-sulfur cluster binding"/>
    <property type="evidence" value="ECO:0007669"/>
    <property type="project" value="UniProtKB-KW"/>
</dbReference>
<dbReference type="Pfam" id="PF17836">
    <property type="entry name" value="PglD_N"/>
    <property type="match status" value="1"/>
</dbReference>
<keyword evidence="3" id="KW-0479">Metal-binding</keyword>
<dbReference type="InterPro" id="IPR058240">
    <property type="entry name" value="rSAM_sf"/>
</dbReference>
<dbReference type="GO" id="GO:0003824">
    <property type="term" value="F:catalytic activity"/>
    <property type="evidence" value="ECO:0007669"/>
    <property type="project" value="InterPro"/>
</dbReference>
<protein>
    <submittedName>
        <fullName evidence="8">Radical SAM protein</fullName>
    </submittedName>
</protein>
<dbReference type="SUPFAM" id="SSF102114">
    <property type="entry name" value="Radical SAM enzymes"/>
    <property type="match status" value="1"/>
</dbReference>
<keyword evidence="2" id="KW-0949">S-adenosyl-L-methionine</keyword>
<dbReference type="InterPro" id="IPR013785">
    <property type="entry name" value="Aldolase_TIM"/>
</dbReference>
<reference evidence="8 9" key="1">
    <citation type="submission" date="2020-02" db="EMBL/GenBank/DDBJ databases">
        <title>Comparative genomics of sulfur disproportionating microorganisms.</title>
        <authorList>
            <person name="Ward L.M."/>
            <person name="Bertran E."/>
            <person name="Johnston D.T."/>
        </authorList>
    </citation>
    <scope>NUCLEOTIDE SEQUENCE [LARGE SCALE GENOMIC DNA]</scope>
    <source>
        <strain evidence="8 9">DSM 3696</strain>
    </source>
</reference>
<dbReference type="InterPro" id="IPR050377">
    <property type="entry name" value="Radical_SAM_PqqE_MftC-like"/>
</dbReference>
<accession>A0A7K3NLQ5</accession>
<dbReference type="Gene3D" id="3.20.20.70">
    <property type="entry name" value="Aldolase class I"/>
    <property type="match status" value="1"/>
</dbReference>
<dbReference type="GO" id="GO:0046872">
    <property type="term" value="F:metal ion binding"/>
    <property type="evidence" value="ECO:0007669"/>
    <property type="project" value="UniProtKB-KW"/>
</dbReference>
<evidence type="ECO:0000256" key="3">
    <source>
        <dbReference type="ARBA" id="ARBA00022723"/>
    </source>
</evidence>
<evidence type="ECO:0000259" key="7">
    <source>
        <dbReference type="Pfam" id="PF17836"/>
    </source>
</evidence>
<dbReference type="InterPro" id="IPR007197">
    <property type="entry name" value="rSAM"/>
</dbReference>
<name>A0A7K3NLQ5_9BACT</name>
<organism evidence="8 9">
    <name type="scientific">Desulfolutivibrio sulfodismutans</name>
    <dbReference type="NCBI Taxonomy" id="63561"/>
    <lineage>
        <taxon>Bacteria</taxon>
        <taxon>Pseudomonadati</taxon>
        <taxon>Thermodesulfobacteriota</taxon>
        <taxon>Desulfovibrionia</taxon>
        <taxon>Desulfovibrionales</taxon>
        <taxon>Desulfovibrionaceae</taxon>
        <taxon>Desulfolutivibrio</taxon>
    </lineage>
</organism>
<evidence type="ECO:0000313" key="8">
    <source>
        <dbReference type="EMBL" id="NDY56119.1"/>
    </source>
</evidence>
<dbReference type="RefSeq" id="WP_163301175.1">
    <property type="nucleotide sequence ID" value="NZ_JAAGRQ010000014.1"/>
</dbReference>
<dbReference type="SFLD" id="SFLDG01067">
    <property type="entry name" value="SPASM/twitch_domain_containing"/>
    <property type="match status" value="1"/>
</dbReference>
<evidence type="ECO:0000256" key="5">
    <source>
        <dbReference type="ARBA" id="ARBA00023014"/>
    </source>
</evidence>
<feature type="domain" description="Radical SAM core" evidence="6">
    <location>
        <begin position="228"/>
        <end position="382"/>
    </location>
</feature>
<proteinExistence type="predicted"/>
<keyword evidence="5" id="KW-0411">Iron-sulfur</keyword>
<dbReference type="InterPro" id="IPR041561">
    <property type="entry name" value="PglD_N"/>
</dbReference>
<dbReference type="CDD" id="cd01335">
    <property type="entry name" value="Radical_SAM"/>
    <property type="match status" value="1"/>
</dbReference>
<keyword evidence="9" id="KW-1185">Reference proteome</keyword>
<gene>
    <name evidence="8" type="ORF">G3N56_05080</name>
</gene>
<dbReference type="EMBL" id="JAAGRQ010000014">
    <property type="protein sequence ID" value="NDY56119.1"/>
    <property type="molecule type" value="Genomic_DNA"/>
</dbReference>
<sequence>MERKFIQSVKELPQGAQIVIYGAGGRGGHVLRSARRSKHVTVQAFLDTFKSGEFCGLPVYKVDEYWDSELAKSKPLIVIASVYHRVIASDLESADLDRVWLFIEKQEVFPLAELPPGSVVKYLNQHKILLEATRRKVKSTKGKKCWCPLLMGVYFRPTGLSLCCWMPDLVEVTKGPEESLERLDAIRKHIIAGIADGSNKFCASCPDLQWNSGKPTTKKYDWLNIDYSVKCNMNCSYCIVKHEFKACLYNARAIVEHILDNDYLEPKFNYCWGGNGEPTLNPDFGHLMERLLPRDSEGRVYTNATLYSEHIASALRRNKMEIVVSVDAGTAKTFKAIRGRDRFKSIWANIARYLKDNANRVIVKYIVTPKNLSEAEMRAFVDKCVETGVHNVLVSRDFYKKCTCEEADAVRWLSEECAEVGIHVGHVGTAVPDEKA</sequence>
<comment type="caution">
    <text evidence="8">The sequence shown here is derived from an EMBL/GenBank/DDBJ whole genome shotgun (WGS) entry which is preliminary data.</text>
</comment>
<evidence type="ECO:0000256" key="1">
    <source>
        <dbReference type="ARBA" id="ARBA00001966"/>
    </source>
</evidence>
<dbReference type="SFLD" id="SFLDS00029">
    <property type="entry name" value="Radical_SAM"/>
    <property type="match status" value="1"/>
</dbReference>
<dbReference type="Proteomes" id="UP000469724">
    <property type="component" value="Unassembled WGS sequence"/>
</dbReference>
<keyword evidence="4" id="KW-0408">Iron</keyword>